<accession>A0A7X0JD07</accession>
<dbReference type="Pfam" id="PF04347">
    <property type="entry name" value="FliO"/>
    <property type="match status" value="1"/>
</dbReference>
<keyword evidence="8" id="KW-0969">Cilium</keyword>
<evidence type="ECO:0000256" key="1">
    <source>
        <dbReference type="ARBA" id="ARBA00004236"/>
    </source>
</evidence>
<dbReference type="Proteomes" id="UP000560131">
    <property type="component" value="Unassembled WGS sequence"/>
</dbReference>
<evidence type="ECO:0000256" key="4">
    <source>
        <dbReference type="ARBA" id="ARBA00022989"/>
    </source>
</evidence>
<evidence type="ECO:0000256" key="3">
    <source>
        <dbReference type="ARBA" id="ARBA00022692"/>
    </source>
</evidence>
<dbReference type="EMBL" id="JACHBT010000012">
    <property type="protein sequence ID" value="MBB6505363.1"/>
    <property type="molecule type" value="Genomic_DNA"/>
</dbReference>
<dbReference type="InterPro" id="IPR022781">
    <property type="entry name" value="Flagellar_biosynth_FliO"/>
</dbReference>
<keyword evidence="10" id="KW-1185">Reference proteome</keyword>
<dbReference type="AlphaFoldDB" id="A0A7X0JD07"/>
<evidence type="ECO:0000256" key="6">
    <source>
        <dbReference type="SAM" id="Phobius"/>
    </source>
</evidence>
<protein>
    <submittedName>
        <fullName evidence="8">Flagellar protein FliO/FliZ</fullName>
    </submittedName>
</protein>
<evidence type="ECO:0000313" key="8">
    <source>
        <dbReference type="EMBL" id="MBB6505363.1"/>
    </source>
</evidence>
<evidence type="ECO:0000256" key="2">
    <source>
        <dbReference type="ARBA" id="ARBA00022475"/>
    </source>
</evidence>
<comment type="subcellular location">
    <subcellularLocation>
        <location evidence="1">Cell membrane</location>
    </subcellularLocation>
</comment>
<sequence>MELLSALRAIGALSLVLGLLGGALWAVRRFDLRLPGSILSARPGERRLAVTERVALDGRRSVALIRCDSVEHLVLIAPEGVVTLGAPRARVAHVEGYDDYA</sequence>
<reference evidence="8 9" key="3">
    <citation type="submission" date="2020-08" db="EMBL/GenBank/DDBJ databases">
        <authorList>
            <person name="Partida-Martinez L."/>
            <person name="Huntemann M."/>
            <person name="Clum A."/>
            <person name="Wang J."/>
            <person name="Palaniappan K."/>
            <person name="Ritter S."/>
            <person name="Chen I.-M."/>
            <person name="Stamatis D."/>
            <person name="Reddy T."/>
            <person name="O'Malley R."/>
            <person name="Daum C."/>
            <person name="Shapiro N."/>
            <person name="Ivanova N."/>
            <person name="Kyrpides N."/>
            <person name="Woyke T."/>
        </authorList>
    </citation>
    <scope>NUCLEOTIDE SEQUENCE [LARGE SCALE GENOMIC DNA]</scope>
    <source>
        <strain evidence="8 9">AS3.13</strain>
    </source>
</reference>
<keyword evidence="5 6" id="KW-0472">Membrane</keyword>
<gene>
    <name evidence="8" type="ORF">F4693_002351</name>
    <name evidence="7" type="ORF">FHS97_001601</name>
</gene>
<keyword evidence="8" id="KW-0282">Flagellum</keyword>
<dbReference type="EMBL" id="JACIJN010000004">
    <property type="protein sequence ID" value="MBB5725675.1"/>
    <property type="molecule type" value="Genomic_DNA"/>
</dbReference>
<name>A0A7X0JD07_9SPHN</name>
<organism evidence="8 9">
    <name type="scientific">Sphingomonas endophytica</name>
    <dbReference type="NCBI Taxonomy" id="869719"/>
    <lineage>
        <taxon>Bacteria</taxon>
        <taxon>Pseudomonadati</taxon>
        <taxon>Pseudomonadota</taxon>
        <taxon>Alphaproteobacteria</taxon>
        <taxon>Sphingomonadales</taxon>
        <taxon>Sphingomonadaceae</taxon>
        <taxon>Sphingomonas</taxon>
    </lineage>
</organism>
<proteinExistence type="predicted"/>
<keyword evidence="8" id="KW-0966">Cell projection</keyword>
<dbReference type="Proteomes" id="UP000522313">
    <property type="component" value="Unassembled WGS sequence"/>
</dbReference>
<evidence type="ECO:0000313" key="9">
    <source>
        <dbReference type="Proteomes" id="UP000522313"/>
    </source>
</evidence>
<reference evidence="7 10" key="1">
    <citation type="submission" date="2020-08" db="EMBL/GenBank/DDBJ databases">
        <title>Genomic Encyclopedia of Type Strains, Phase IV (KMG-IV): sequencing the most valuable type-strain genomes for metagenomic binning, comparative biology and taxonomic classification.</title>
        <authorList>
            <person name="Goeker M."/>
        </authorList>
    </citation>
    <scope>NUCLEOTIDE SEQUENCE [LARGE SCALE GENOMIC DNA]</scope>
    <source>
        <strain evidence="7 10">DSM 101535</strain>
    </source>
</reference>
<comment type="caution">
    <text evidence="8">The sequence shown here is derived from an EMBL/GenBank/DDBJ whole genome shotgun (WGS) entry which is preliminary data.</text>
</comment>
<evidence type="ECO:0000313" key="10">
    <source>
        <dbReference type="Proteomes" id="UP000560131"/>
    </source>
</evidence>
<evidence type="ECO:0000256" key="5">
    <source>
        <dbReference type="ARBA" id="ARBA00023136"/>
    </source>
</evidence>
<evidence type="ECO:0000313" key="7">
    <source>
        <dbReference type="EMBL" id="MBB5725675.1"/>
    </source>
</evidence>
<keyword evidence="2" id="KW-1003">Cell membrane</keyword>
<keyword evidence="3 6" id="KW-0812">Transmembrane</keyword>
<dbReference type="RefSeq" id="WP_184035519.1">
    <property type="nucleotide sequence ID" value="NZ_BAABAR010000004.1"/>
</dbReference>
<feature type="transmembrane region" description="Helical" evidence="6">
    <location>
        <begin position="6"/>
        <end position="27"/>
    </location>
</feature>
<keyword evidence="4 6" id="KW-1133">Transmembrane helix</keyword>
<reference evidence="8 9" key="2">
    <citation type="submission" date="2020-08" db="EMBL/GenBank/DDBJ databases">
        <title>The Agave Microbiome: Exploring the role of microbial communities in plant adaptations to desert environments.</title>
        <authorList>
            <person name="Partida-Martinez L.P."/>
        </authorList>
    </citation>
    <scope>NUCLEOTIDE SEQUENCE [LARGE SCALE GENOMIC DNA]</scope>
    <source>
        <strain evidence="8 9">AS3.13</strain>
    </source>
</reference>